<organism evidence="1 2">
    <name type="scientific">Streptomyces indiaensis</name>
    <dbReference type="NCBI Taxonomy" id="284033"/>
    <lineage>
        <taxon>Bacteria</taxon>
        <taxon>Bacillati</taxon>
        <taxon>Actinomycetota</taxon>
        <taxon>Actinomycetes</taxon>
        <taxon>Kitasatosporales</taxon>
        <taxon>Streptomycetaceae</taxon>
        <taxon>Streptomyces</taxon>
    </lineage>
</organism>
<dbReference type="InterPro" id="IPR029058">
    <property type="entry name" value="AB_hydrolase_fold"/>
</dbReference>
<sequence length="87" mass="9528">MSPGRIRTELPAHRGLREPWVIAHDFGGCVALRARLLHGARHRKLALVDQRHTDEIQPLSPTIDLPVGVRGGPPAPLTSELLAFLMA</sequence>
<protein>
    <submittedName>
        <fullName evidence="1">Uncharacterized protein</fullName>
    </submittedName>
</protein>
<keyword evidence="2" id="KW-1185">Reference proteome</keyword>
<dbReference type="EMBL" id="BAAART010000209">
    <property type="protein sequence ID" value="GAA2259999.1"/>
    <property type="molecule type" value="Genomic_DNA"/>
</dbReference>
<evidence type="ECO:0000313" key="2">
    <source>
        <dbReference type="Proteomes" id="UP001501474"/>
    </source>
</evidence>
<comment type="caution">
    <text evidence="1">The sequence shown here is derived from an EMBL/GenBank/DDBJ whole genome shotgun (WGS) entry which is preliminary data.</text>
</comment>
<reference evidence="1 2" key="1">
    <citation type="journal article" date="2019" name="Int. J. Syst. Evol. Microbiol.">
        <title>The Global Catalogue of Microorganisms (GCM) 10K type strain sequencing project: providing services to taxonomists for standard genome sequencing and annotation.</title>
        <authorList>
            <consortium name="The Broad Institute Genomics Platform"/>
            <consortium name="The Broad Institute Genome Sequencing Center for Infectious Disease"/>
            <person name="Wu L."/>
            <person name="Ma J."/>
        </authorList>
    </citation>
    <scope>NUCLEOTIDE SEQUENCE [LARGE SCALE GENOMIC DNA]</scope>
    <source>
        <strain evidence="1 2">JCM 3053</strain>
    </source>
</reference>
<proteinExistence type="predicted"/>
<gene>
    <name evidence="1" type="ORF">GCM10010104_66920</name>
</gene>
<dbReference type="RefSeq" id="WP_372486581.1">
    <property type="nucleotide sequence ID" value="NZ_BAAART010000209.1"/>
</dbReference>
<dbReference type="SUPFAM" id="SSF53474">
    <property type="entry name" value="alpha/beta-Hydrolases"/>
    <property type="match status" value="1"/>
</dbReference>
<name>A0ABN3EI85_9ACTN</name>
<evidence type="ECO:0000313" key="1">
    <source>
        <dbReference type="EMBL" id="GAA2259999.1"/>
    </source>
</evidence>
<accession>A0ABN3EI85</accession>
<dbReference type="Proteomes" id="UP001501474">
    <property type="component" value="Unassembled WGS sequence"/>
</dbReference>